<comment type="caution">
    <text evidence="2">The sequence shown here is derived from an EMBL/GenBank/DDBJ whole genome shotgun (WGS) entry which is preliminary data.</text>
</comment>
<feature type="compositionally biased region" description="Basic residues" evidence="1">
    <location>
        <begin position="132"/>
        <end position="141"/>
    </location>
</feature>
<dbReference type="RefSeq" id="XP_018697285.1">
    <property type="nucleotide sequence ID" value="XM_018834661.1"/>
</dbReference>
<dbReference type="OrthoDB" id="4134702at2759"/>
<evidence type="ECO:0000313" key="2">
    <source>
        <dbReference type="EMBL" id="OAP63918.1"/>
    </source>
</evidence>
<protein>
    <submittedName>
        <fullName evidence="2">Uncharacterized protein</fullName>
    </submittedName>
</protein>
<sequence>MLDDSNWREKRTRSPSVIPDDGIRRFLEEKTAHLFATQLQSRLDALEQTRETPRFLRRNSYSLYLEGHFALIDPRELERTTLSPTPPSSDEDWTTSEHTPEPSSNISQYKPYLVENLFPKSKALHGRIERKSLRRRNKKSSRTLNPNHRMLRRSRDKPNSLFYELDWVGRNAVAVCQLAQDTSEMGINNKKG</sequence>
<evidence type="ECO:0000256" key="1">
    <source>
        <dbReference type="SAM" id="MobiDB-lite"/>
    </source>
</evidence>
<proteinExistence type="predicted"/>
<feature type="region of interest" description="Disordered" evidence="1">
    <location>
        <begin position="125"/>
        <end position="155"/>
    </location>
</feature>
<accession>A0A178ZVU9</accession>
<organism evidence="2 3">
    <name type="scientific">Fonsecaea erecta</name>
    <dbReference type="NCBI Taxonomy" id="1367422"/>
    <lineage>
        <taxon>Eukaryota</taxon>
        <taxon>Fungi</taxon>
        <taxon>Dikarya</taxon>
        <taxon>Ascomycota</taxon>
        <taxon>Pezizomycotina</taxon>
        <taxon>Eurotiomycetes</taxon>
        <taxon>Chaetothyriomycetidae</taxon>
        <taxon>Chaetothyriales</taxon>
        <taxon>Herpotrichiellaceae</taxon>
        <taxon>Fonsecaea</taxon>
    </lineage>
</organism>
<feature type="region of interest" description="Disordered" evidence="1">
    <location>
        <begin position="76"/>
        <end position="108"/>
    </location>
</feature>
<dbReference type="EMBL" id="LVYI01000002">
    <property type="protein sequence ID" value="OAP63918.1"/>
    <property type="molecule type" value="Genomic_DNA"/>
</dbReference>
<reference evidence="2 3" key="1">
    <citation type="submission" date="2016-04" db="EMBL/GenBank/DDBJ databases">
        <title>Draft genome of Fonsecaea erecta CBS 125763.</title>
        <authorList>
            <person name="Weiss V.A."/>
            <person name="Vicente V.A."/>
            <person name="Raittz R.T."/>
            <person name="Moreno L.F."/>
            <person name="De Souza E.M."/>
            <person name="Pedrosa F.O."/>
            <person name="Steffens M.B."/>
            <person name="Faoro H."/>
            <person name="Tadra-Sfeir M.Z."/>
            <person name="Najafzadeh M.J."/>
            <person name="Felipe M.S."/>
            <person name="Teixeira M."/>
            <person name="Sun J."/>
            <person name="Xi L."/>
            <person name="Gomes R."/>
            <person name="De Azevedo C.M."/>
            <person name="Salgado C.G."/>
            <person name="Da Silva M.B."/>
            <person name="Nascimento M.F."/>
            <person name="Queiroz-Telles F."/>
            <person name="Attili D.S."/>
            <person name="Gorbushina A."/>
        </authorList>
    </citation>
    <scope>NUCLEOTIDE SEQUENCE [LARGE SCALE GENOMIC DNA]</scope>
    <source>
        <strain evidence="2 3">CBS 125763</strain>
    </source>
</reference>
<gene>
    <name evidence="2" type="ORF">AYL99_03145</name>
</gene>
<dbReference type="GeneID" id="30007315"/>
<dbReference type="AlphaFoldDB" id="A0A178ZVU9"/>
<dbReference type="Proteomes" id="UP000078343">
    <property type="component" value="Unassembled WGS sequence"/>
</dbReference>
<name>A0A178ZVU9_9EURO</name>
<keyword evidence="3" id="KW-1185">Reference proteome</keyword>
<evidence type="ECO:0000313" key="3">
    <source>
        <dbReference type="Proteomes" id="UP000078343"/>
    </source>
</evidence>